<keyword evidence="6" id="KW-0029">Amino-acid transport</keyword>
<evidence type="ECO:0000256" key="7">
    <source>
        <dbReference type="ARBA" id="ARBA00022989"/>
    </source>
</evidence>
<dbReference type="Gene3D" id="3.40.190.10">
    <property type="entry name" value="Periplasmic binding protein-like II"/>
    <property type="match status" value="2"/>
</dbReference>
<evidence type="ECO:0000256" key="3">
    <source>
        <dbReference type="ARBA" id="ARBA00022448"/>
    </source>
</evidence>
<dbReference type="PANTHER" id="PTHR30614:SF20">
    <property type="entry name" value="GLUTAMINE TRANSPORT SYSTEM PERMEASE PROTEIN GLNP"/>
    <property type="match status" value="1"/>
</dbReference>
<dbReference type="InterPro" id="IPR000515">
    <property type="entry name" value="MetI-like"/>
</dbReference>
<dbReference type="Pfam" id="PF00528">
    <property type="entry name" value="BPD_transp_1"/>
    <property type="match status" value="1"/>
</dbReference>
<feature type="signal peptide" evidence="10">
    <location>
        <begin position="1"/>
        <end position="31"/>
    </location>
</feature>
<keyword evidence="10" id="KW-0732">Signal</keyword>
<protein>
    <submittedName>
        <fullName evidence="12">ABC transporter permease subunit</fullName>
    </submittedName>
</protein>
<sequence>MMNTKKLSTFKRLFMLSVVLVLSLASTLTLTACGSKIPENTVFSVDDLAGKSVGVQLGTTGDIYVSDMESDGSGTKVERYNKGNDAIQALKQGKIDAVVIDAQPAKAFVAANNELMILDEEFVTEEYAICIAKNNSSLTEKVNEALNVLIANGTVNTIINNYIGENASKEAYVPTSSGSNGTLTIAVNAYFEPYEYYSNGKVCGIDVDISNAIADYLNMKIDVEDMEFDSIITAVSSGKADFGISGITVTEERLKNIDFSIPYTTSSQVVIVRNNDVKASGSSFADKFKSDFIDDARYQYLLTGLRNTLIIAICAALIGIVIGFLIAIVRSNHDKTGKMKVLNFLCNIYLTVIRGTPTMVQLLIIYYVIFSSVHINKIVVALLAFGINSGAYVAEIFRSGIMSIDNGQFEAARSLGLNYRQTMIQVILPQAFKNVLPALANEFIVLLKETSISGYIGLNDLTRGGDIIRSITYDPMLPLFGVALIYLVLVVILSSLVKKLERRLRSNERH</sequence>
<dbReference type="InterPro" id="IPR043429">
    <property type="entry name" value="ArtM/GltK/GlnP/TcyL/YhdX-like"/>
</dbReference>
<reference evidence="12 13" key="1">
    <citation type="submission" date="2024-03" db="EMBL/GenBank/DDBJ databases">
        <title>Human intestinal bacterial collection.</title>
        <authorList>
            <person name="Pauvert C."/>
            <person name="Hitch T.C.A."/>
            <person name="Clavel T."/>
        </authorList>
    </citation>
    <scope>NUCLEOTIDE SEQUENCE [LARGE SCALE GENOMIC DNA]</scope>
    <source>
        <strain evidence="12 13">CLA-AA-H255</strain>
    </source>
</reference>
<keyword evidence="13" id="KW-1185">Reference proteome</keyword>
<feature type="transmembrane region" description="Helical" evidence="9">
    <location>
        <begin position="309"/>
        <end position="329"/>
    </location>
</feature>
<evidence type="ECO:0000256" key="9">
    <source>
        <dbReference type="RuleBase" id="RU363032"/>
    </source>
</evidence>
<evidence type="ECO:0000256" key="4">
    <source>
        <dbReference type="ARBA" id="ARBA00022475"/>
    </source>
</evidence>
<organism evidence="12 13">
    <name type="scientific">[Lactobacillus] rogosae</name>
    <dbReference type="NCBI Taxonomy" id="706562"/>
    <lineage>
        <taxon>Bacteria</taxon>
        <taxon>Bacillati</taxon>
        <taxon>Bacillota</taxon>
        <taxon>Clostridia</taxon>
        <taxon>Lachnospirales</taxon>
        <taxon>Lachnospiraceae</taxon>
        <taxon>Lachnospira</taxon>
    </lineage>
</organism>
<dbReference type="PROSITE" id="PS50928">
    <property type="entry name" value="ABC_TM1"/>
    <property type="match status" value="1"/>
</dbReference>
<keyword evidence="7 9" id="KW-1133">Transmembrane helix</keyword>
<evidence type="ECO:0000313" key="13">
    <source>
        <dbReference type="Proteomes" id="UP001442364"/>
    </source>
</evidence>
<comment type="subcellular location">
    <subcellularLocation>
        <location evidence="1 9">Cell membrane</location>
        <topology evidence="1 9">Multi-pass membrane protein</topology>
    </subcellularLocation>
</comment>
<comment type="caution">
    <text evidence="12">The sequence shown here is derived from an EMBL/GenBank/DDBJ whole genome shotgun (WGS) entry which is preliminary data.</text>
</comment>
<feature type="domain" description="ABC transmembrane type-1" evidence="11">
    <location>
        <begin position="305"/>
        <end position="497"/>
    </location>
</feature>
<dbReference type="RefSeq" id="WP_318255820.1">
    <property type="nucleotide sequence ID" value="NZ_DAWDAH010000001.1"/>
</dbReference>
<dbReference type="NCBIfam" id="TIGR01726">
    <property type="entry name" value="HEQRo_perm_3TM"/>
    <property type="match status" value="1"/>
</dbReference>
<evidence type="ECO:0000259" key="11">
    <source>
        <dbReference type="PROSITE" id="PS50928"/>
    </source>
</evidence>
<evidence type="ECO:0000256" key="8">
    <source>
        <dbReference type="ARBA" id="ARBA00023136"/>
    </source>
</evidence>
<keyword evidence="3 9" id="KW-0813">Transport</keyword>
<evidence type="ECO:0000313" key="12">
    <source>
        <dbReference type="EMBL" id="MEQ2379337.1"/>
    </source>
</evidence>
<dbReference type="Gene3D" id="1.10.3720.10">
    <property type="entry name" value="MetI-like"/>
    <property type="match status" value="1"/>
</dbReference>
<dbReference type="EMBL" id="JBBMER010000003">
    <property type="protein sequence ID" value="MEQ2379337.1"/>
    <property type="molecule type" value="Genomic_DNA"/>
</dbReference>
<evidence type="ECO:0000256" key="1">
    <source>
        <dbReference type="ARBA" id="ARBA00004651"/>
    </source>
</evidence>
<dbReference type="Pfam" id="PF00497">
    <property type="entry name" value="SBP_bac_3"/>
    <property type="match status" value="1"/>
</dbReference>
<gene>
    <name evidence="12" type="ORF">WMO14_05520</name>
</gene>
<dbReference type="SMART" id="SM00062">
    <property type="entry name" value="PBPb"/>
    <property type="match status" value="2"/>
</dbReference>
<dbReference type="CDD" id="cd13530">
    <property type="entry name" value="PBP2_peptides_like"/>
    <property type="match status" value="1"/>
</dbReference>
<evidence type="ECO:0000256" key="6">
    <source>
        <dbReference type="ARBA" id="ARBA00022970"/>
    </source>
</evidence>
<evidence type="ECO:0000256" key="10">
    <source>
        <dbReference type="SAM" id="SignalP"/>
    </source>
</evidence>
<feature type="transmembrane region" description="Helical" evidence="9">
    <location>
        <begin position="477"/>
        <end position="497"/>
    </location>
</feature>
<dbReference type="Proteomes" id="UP001442364">
    <property type="component" value="Unassembled WGS sequence"/>
</dbReference>
<dbReference type="InterPro" id="IPR010065">
    <property type="entry name" value="AA_ABC_transptr_permease_3TM"/>
</dbReference>
<comment type="similarity">
    <text evidence="2">Belongs to the binding-protein-dependent transport system permease family. HisMQ subfamily.</text>
</comment>
<name>A0ABV1BUC5_9FIRM</name>
<dbReference type="InterPro" id="IPR035906">
    <property type="entry name" value="MetI-like_sf"/>
</dbReference>
<accession>A0ABV1BUC5</accession>
<dbReference type="CDD" id="cd06261">
    <property type="entry name" value="TM_PBP2"/>
    <property type="match status" value="1"/>
</dbReference>
<evidence type="ECO:0000256" key="5">
    <source>
        <dbReference type="ARBA" id="ARBA00022692"/>
    </source>
</evidence>
<keyword evidence="8 9" id="KW-0472">Membrane</keyword>
<dbReference type="SUPFAM" id="SSF161098">
    <property type="entry name" value="MetI-like"/>
    <property type="match status" value="1"/>
</dbReference>
<dbReference type="SUPFAM" id="SSF53850">
    <property type="entry name" value="Periplasmic binding protein-like II"/>
    <property type="match status" value="2"/>
</dbReference>
<proteinExistence type="inferred from homology"/>
<dbReference type="InterPro" id="IPR001638">
    <property type="entry name" value="Solute-binding_3/MltF_N"/>
</dbReference>
<dbReference type="PROSITE" id="PS51257">
    <property type="entry name" value="PROKAR_LIPOPROTEIN"/>
    <property type="match status" value="1"/>
</dbReference>
<keyword evidence="5 9" id="KW-0812">Transmembrane</keyword>
<dbReference type="PANTHER" id="PTHR30614">
    <property type="entry name" value="MEMBRANE COMPONENT OF AMINO ACID ABC TRANSPORTER"/>
    <property type="match status" value="1"/>
</dbReference>
<feature type="chain" id="PRO_5047261393" evidence="10">
    <location>
        <begin position="32"/>
        <end position="510"/>
    </location>
</feature>
<keyword evidence="4" id="KW-1003">Cell membrane</keyword>
<evidence type="ECO:0000256" key="2">
    <source>
        <dbReference type="ARBA" id="ARBA00010072"/>
    </source>
</evidence>